<evidence type="ECO:0000313" key="2">
    <source>
        <dbReference type="Proteomes" id="UP000663828"/>
    </source>
</evidence>
<name>A0A816HJB4_ADIRI</name>
<organism evidence="1 2">
    <name type="scientific">Adineta ricciae</name>
    <name type="common">Rotifer</name>
    <dbReference type="NCBI Taxonomy" id="249248"/>
    <lineage>
        <taxon>Eukaryota</taxon>
        <taxon>Metazoa</taxon>
        <taxon>Spiralia</taxon>
        <taxon>Gnathifera</taxon>
        <taxon>Rotifera</taxon>
        <taxon>Eurotatoria</taxon>
        <taxon>Bdelloidea</taxon>
        <taxon>Adinetida</taxon>
        <taxon>Adinetidae</taxon>
        <taxon>Adineta</taxon>
    </lineage>
</organism>
<protein>
    <submittedName>
        <fullName evidence="1">Uncharacterized protein</fullName>
    </submittedName>
</protein>
<dbReference type="AlphaFoldDB" id="A0A816HJB4"/>
<dbReference type="Gene3D" id="2.120.10.30">
    <property type="entry name" value="TolB, C-terminal domain"/>
    <property type="match status" value="1"/>
</dbReference>
<dbReference type="EMBL" id="CAJNOR010017387">
    <property type="protein sequence ID" value="CAF1687260.1"/>
    <property type="molecule type" value="Genomic_DNA"/>
</dbReference>
<accession>A0A816HJB4</accession>
<gene>
    <name evidence="1" type="ORF">XAT740_LOCUS62320</name>
</gene>
<keyword evidence="2" id="KW-1185">Reference proteome</keyword>
<proteinExistence type="predicted"/>
<dbReference type="Proteomes" id="UP000663828">
    <property type="component" value="Unassembled WGS sequence"/>
</dbReference>
<dbReference type="SUPFAM" id="SSF101898">
    <property type="entry name" value="NHL repeat"/>
    <property type="match status" value="1"/>
</dbReference>
<sequence length="190" mass="21558">MVGTSPYDIFINTNNTVFVAATSFNCIQSWSEKNITLMKNISSNLAFPYSVVVTINNDIYISNNISNYRVVEWTSNATTGVNVMYINGICYNIFIDFNENLYCSISNEHQVIRKLFTNDANTTEIIAGTGSAGLASNILNIPRGIFVDLYFNLYVADCNNDRVQLFAQGYVNAYNYYRKWNIKLSDWNCS</sequence>
<dbReference type="InterPro" id="IPR011042">
    <property type="entry name" value="6-blade_b-propeller_TolB-like"/>
</dbReference>
<reference evidence="1" key="1">
    <citation type="submission" date="2021-02" db="EMBL/GenBank/DDBJ databases">
        <authorList>
            <person name="Nowell W R."/>
        </authorList>
    </citation>
    <scope>NUCLEOTIDE SEQUENCE</scope>
</reference>
<evidence type="ECO:0000313" key="1">
    <source>
        <dbReference type="EMBL" id="CAF1687260.1"/>
    </source>
</evidence>
<comment type="caution">
    <text evidence="1">The sequence shown here is derived from an EMBL/GenBank/DDBJ whole genome shotgun (WGS) entry which is preliminary data.</text>
</comment>